<dbReference type="SUPFAM" id="SSF56176">
    <property type="entry name" value="FAD-binding/transporter-associated domain-like"/>
    <property type="match status" value="1"/>
</dbReference>
<dbReference type="Gene3D" id="3.30.465.10">
    <property type="match status" value="1"/>
</dbReference>
<accession>A0AAD7AKF7</accession>
<dbReference type="InterPro" id="IPR016169">
    <property type="entry name" value="FAD-bd_PCMH_sub2"/>
</dbReference>
<feature type="domain" description="FAD-binding PCMH-type" evidence="5">
    <location>
        <begin position="47"/>
        <end position="218"/>
    </location>
</feature>
<dbReference type="InterPro" id="IPR006094">
    <property type="entry name" value="Oxid_FAD_bind_N"/>
</dbReference>
<keyword evidence="4" id="KW-0560">Oxidoreductase</keyword>
<sequence>MIRKTTMSDPIEAIKKFAKDLSPEAKIFYPGSAGYEHSVSSYYWVSSEQNPLLVFQPAVAQDITMFFKLLAGHQKLSFAIKGGGHIAPPGFSSTTGLLVDMALFRQVNYHADTQTVDIGPGRLWQDVYKLLPPDRTVAGASSCAGVGVAGFNLGGGYSNKTNQFGLAIDNIQSIDVVVPSGEVLKVCEISNEDLFWALKGGGNNFGIVTNWTMITQAQGPIYSQTYQYTLDQSVKVVDAIINYSTNVDPLSNIETYWEWTVDNGKLTPIITAECFYDRLTPPTEVFQEFEAIPHTTPTPAFDNWLDRMAALPGNRQSHRLGWGAEVVDDLPPFRGRFSCVMLSGFKKELIAATLAVFGPLSIDFISHGGVQMYPDFWPFNPSLFDNSKDCAWPHVKGSPNTPLVLNFKWQGEENDAYWVPMIEKITSQLTAAAIELGCAVADAPVYYNLAADGVAVASIYQGNLDKLSSIRQKWDSTKVMDRTGGFRIP</sequence>
<comment type="similarity">
    <text evidence="1">Belongs to the oxygen-dependent FAD-linked oxidoreductase family.</text>
</comment>
<evidence type="ECO:0000256" key="1">
    <source>
        <dbReference type="ARBA" id="ARBA00005466"/>
    </source>
</evidence>
<name>A0AAD7AKF7_9AGAR</name>
<keyword evidence="7" id="KW-1185">Reference proteome</keyword>
<dbReference type="InterPro" id="IPR036318">
    <property type="entry name" value="FAD-bd_PCMH-like_sf"/>
</dbReference>
<dbReference type="Pfam" id="PF01565">
    <property type="entry name" value="FAD_binding_4"/>
    <property type="match status" value="1"/>
</dbReference>
<comment type="caution">
    <text evidence="6">The sequence shown here is derived from an EMBL/GenBank/DDBJ whole genome shotgun (WGS) entry which is preliminary data.</text>
</comment>
<dbReference type="GO" id="GO:0071949">
    <property type="term" value="F:FAD binding"/>
    <property type="evidence" value="ECO:0007669"/>
    <property type="project" value="InterPro"/>
</dbReference>
<evidence type="ECO:0000256" key="2">
    <source>
        <dbReference type="ARBA" id="ARBA00022630"/>
    </source>
</evidence>
<organism evidence="6 7">
    <name type="scientific">Mycena albidolilacea</name>
    <dbReference type="NCBI Taxonomy" id="1033008"/>
    <lineage>
        <taxon>Eukaryota</taxon>
        <taxon>Fungi</taxon>
        <taxon>Dikarya</taxon>
        <taxon>Basidiomycota</taxon>
        <taxon>Agaricomycotina</taxon>
        <taxon>Agaricomycetes</taxon>
        <taxon>Agaricomycetidae</taxon>
        <taxon>Agaricales</taxon>
        <taxon>Marasmiineae</taxon>
        <taxon>Mycenaceae</taxon>
        <taxon>Mycena</taxon>
    </lineage>
</organism>
<evidence type="ECO:0000259" key="5">
    <source>
        <dbReference type="PROSITE" id="PS51387"/>
    </source>
</evidence>
<dbReference type="PANTHER" id="PTHR42973">
    <property type="entry name" value="BINDING OXIDOREDUCTASE, PUTATIVE (AFU_ORTHOLOGUE AFUA_1G17690)-RELATED"/>
    <property type="match status" value="1"/>
</dbReference>
<dbReference type="PANTHER" id="PTHR42973:SF13">
    <property type="entry name" value="FAD-BINDING PCMH-TYPE DOMAIN-CONTAINING PROTEIN"/>
    <property type="match status" value="1"/>
</dbReference>
<keyword evidence="3" id="KW-0274">FAD</keyword>
<gene>
    <name evidence="6" type="ORF">DFH08DRAFT_843682</name>
</gene>
<evidence type="ECO:0000313" key="6">
    <source>
        <dbReference type="EMBL" id="KAJ7361290.1"/>
    </source>
</evidence>
<keyword evidence="2" id="KW-0285">Flavoprotein</keyword>
<dbReference type="AlphaFoldDB" id="A0AAD7AKF7"/>
<dbReference type="Proteomes" id="UP001218218">
    <property type="component" value="Unassembled WGS sequence"/>
</dbReference>
<evidence type="ECO:0000313" key="7">
    <source>
        <dbReference type="Proteomes" id="UP001218218"/>
    </source>
</evidence>
<dbReference type="PROSITE" id="PS51387">
    <property type="entry name" value="FAD_PCMH"/>
    <property type="match status" value="1"/>
</dbReference>
<dbReference type="InterPro" id="IPR050416">
    <property type="entry name" value="FAD-linked_Oxidoreductase"/>
</dbReference>
<dbReference type="EMBL" id="JARIHO010000005">
    <property type="protein sequence ID" value="KAJ7361290.1"/>
    <property type="molecule type" value="Genomic_DNA"/>
</dbReference>
<evidence type="ECO:0000256" key="4">
    <source>
        <dbReference type="ARBA" id="ARBA00023002"/>
    </source>
</evidence>
<dbReference type="InterPro" id="IPR016166">
    <property type="entry name" value="FAD-bd_PCMH"/>
</dbReference>
<reference evidence="6" key="1">
    <citation type="submission" date="2023-03" db="EMBL/GenBank/DDBJ databases">
        <title>Massive genome expansion in bonnet fungi (Mycena s.s.) driven by repeated elements and novel gene families across ecological guilds.</title>
        <authorList>
            <consortium name="Lawrence Berkeley National Laboratory"/>
            <person name="Harder C.B."/>
            <person name="Miyauchi S."/>
            <person name="Viragh M."/>
            <person name="Kuo A."/>
            <person name="Thoen E."/>
            <person name="Andreopoulos B."/>
            <person name="Lu D."/>
            <person name="Skrede I."/>
            <person name="Drula E."/>
            <person name="Henrissat B."/>
            <person name="Morin E."/>
            <person name="Kohler A."/>
            <person name="Barry K."/>
            <person name="LaButti K."/>
            <person name="Morin E."/>
            <person name="Salamov A."/>
            <person name="Lipzen A."/>
            <person name="Mereny Z."/>
            <person name="Hegedus B."/>
            <person name="Baldrian P."/>
            <person name="Stursova M."/>
            <person name="Weitz H."/>
            <person name="Taylor A."/>
            <person name="Grigoriev I.V."/>
            <person name="Nagy L.G."/>
            <person name="Martin F."/>
            <person name="Kauserud H."/>
        </authorList>
    </citation>
    <scope>NUCLEOTIDE SEQUENCE</scope>
    <source>
        <strain evidence="6">CBHHK002</strain>
    </source>
</reference>
<proteinExistence type="inferred from homology"/>
<protein>
    <recommendedName>
        <fullName evidence="5">FAD-binding PCMH-type domain-containing protein</fullName>
    </recommendedName>
</protein>
<evidence type="ECO:0000256" key="3">
    <source>
        <dbReference type="ARBA" id="ARBA00022827"/>
    </source>
</evidence>
<dbReference type="GO" id="GO:0016491">
    <property type="term" value="F:oxidoreductase activity"/>
    <property type="evidence" value="ECO:0007669"/>
    <property type="project" value="UniProtKB-KW"/>
</dbReference>